<reference evidence="3" key="1">
    <citation type="submission" date="2020-02" db="EMBL/GenBank/DDBJ databases">
        <authorList>
            <person name="Meier V. D."/>
        </authorList>
    </citation>
    <scope>NUCLEOTIDE SEQUENCE</scope>
    <source>
        <strain evidence="3">AVDCRST_MAG11</strain>
    </source>
</reference>
<keyword evidence="2" id="KW-0874">Quinone</keyword>
<dbReference type="PANTHER" id="PTHR33269">
    <property type="entry name" value="NADH-UBIQUINONE OXIDOREDUCTASE CHAIN 6"/>
    <property type="match status" value="1"/>
</dbReference>
<feature type="transmembrane region" description="Helical" evidence="2">
    <location>
        <begin position="36"/>
        <end position="59"/>
    </location>
</feature>
<feature type="transmembrane region" description="Helical" evidence="2">
    <location>
        <begin position="65"/>
        <end position="84"/>
    </location>
</feature>
<dbReference type="Gene3D" id="1.20.120.1200">
    <property type="entry name" value="NADH-ubiquinone/plastoquinone oxidoreductase chain 6, subunit NuoJ"/>
    <property type="match status" value="1"/>
</dbReference>
<dbReference type="GO" id="GO:0048038">
    <property type="term" value="F:quinone binding"/>
    <property type="evidence" value="ECO:0007669"/>
    <property type="project" value="UniProtKB-UniRule"/>
</dbReference>
<comment type="catalytic activity">
    <reaction evidence="2">
        <text>a quinone + NADH + 5 H(+)(in) = a quinol + NAD(+) + 4 H(+)(out)</text>
        <dbReference type="Rhea" id="RHEA:57888"/>
        <dbReference type="ChEBI" id="CHEBI:15378"/>
        <dbReference type="ChEBI" id="CHEBI:24646"/>
        <dbReference type="ChEBI" id="CHEBI:57540"/>
        <dbReference type="ChEBI" id="CHEBI:57945"/>
        <dbReference type="ChEBI" id="CHEBI:132124"/>
    </reaction>
</comment>
<comment type="function">
    <text evidence="2">NDH-1 shuttles electrons from NADH, via FMN and iron-sulfur (Fe-S) centers, to quinones in the respiratory chain. Couples the redox reaction to proton translocation (for every two electrons transferred, four hydrogen ions are translocated across the cytoplasmic membrane), and thus conserves the redox energy in a proton gradient.</text>
</comment>
<dbReference type="AlphaFoldDB" id="A0A6J4MMX8"/>
<dbReference type="GO" id="GO:0005886">
    <property type="term" value="C:plasma membrane"/>
    <property type="evidence" value="ECO:0007669"/>
    <property type="project" value="UniProtKB-SubCell"/>
</dbReference>
<dbReference type="GO" id="GO:0016491">
    <property type="term" value="F:oxidoreductase activity"/>
    <property type="evidence" value="ECO:0007669"/>
    <property type="project" value="UniProtKB-KW"/>
</dbReference>
<keyword evidence="3" id="KW-0560">Oxidoreductase</keyword>
<name>A0A6J4MMX8_9BACT</name>
<feature type="transmembrane region" description="Helical" evidence="2">
    <location>
        <begin position="157"/>
        <end position="179"/>
    </location>
</feature>
<keyword evidence="2" id="KW-0812">Transmembrane</keyword>
<keyword evidence="3" id="KW-0830">Ubiquinone</keyword>
<accession>A0A6J4MMX8</accession>
<dbReference type="EMBL" id="CADCTU010000859">
    <property type="protein sequence ID" value="CAA9359564.1"/>
    <property type="molecule type" value="Genomic_DNA"/>
</dbReference>
<evidence type="ECO:0000313" key="3">
    <source>
        <dbReference type="EMBL" id="CAA9359564.1"/>
    </source>
</evidence>
<feature type="transmembrane region" description="Helical" evidence="2">
    <location>
        <begin position="96"/>
        <end position="117"/>
    </location>
</feature>
<evidence type="ECO:0000256" key="1">
    <source>
        <dbReference type="ARBA" id="ARBA00005698"/>
    </source>
</evidence>
<dbReference type="EC" id="7.1.1.-" evidence="2"/>
<organism evidence="3">
    <name type="scientific">uncultured Gemmatimonadaceae bacterium</name>
    <dbReference type="NCBI Taxonomy" id="246130"/>
    <lineage>
        <taxon>Bacteria</taxon>
        <taxon>Pseudomonadati</taxon>
        <taxon>Gemmatimonadota</taxon>
        <taxon>Gemmatimonadia</taxon>
        <taxon>Gemmatimonadales</taxon>
        <taxon>Gemmatimonadaceae</taxon>
        <taxon>environmental samples</taxon>
    </lineage>
</organism>
<protein>
    <recommendedName>
        <fullName evidence="2">NADH-quinone oxidoreductase subunit J</fullName>
        <ecNumber evidence="2">7.1.1.-</ecNumber>
    </recommendedName>
</protein>
<dbReference type="InterPro" id="IPR001457">
    <property type="entry name" value="NADH_UbQ/plastoQ_OxRdtase_su6"/>
</dbReference>
<feature type="transmembrane region" description="Helical" evidence="2">
    <location>
        <begin position="12"/>
        <end position="29"/>
    </location>
</feature>
<keyword evidence="2" id="KW-0472">Membrane</keyword>
<sequence>MPPSDSLFYQFHFYFFGIVAIAAAITFVTRKSPVSAALWLVVVMFALAAEYVLLGAHFIGAIQVLVYAGAIMVVFLFVVMLLNLGTPADLADTRGLWWKLSAGALGVALVSLLTAYFRAPGGIAPVLARSLDVGYLEADVARRGAVGSVAEPLFREYLLAFELTSVLLLAAIVGAVALGRRKERSELAREARGAR</sequence>
<dbReference type="Pfam" id="PF00499">
    <property type="entry name" value="Oxidored_q3"/>
    <property type="match status" value="1"/>
</dbReference>
<proteinExistence type="inferred from homology"/>
<keyword evidence="2" id="KW-1133">Transmembrane helix</keyword>
<keyword evidence="2" id="KW-0520">NAD</keyword>
<keyword evidence="2" id="KW-1003">Cell membrane</keyword>
<dbReference type="InterPro" id="IPR042106">
    <property type="entry name" value="Nuo/plastoQ_OxRdtase_6_NuoJ"/>
</dbReference>
<comment type="similarity">
    <text evidence="1 2">Belongs to the complex I subunit 6 family.</text>
</comment>
<dbReference type="PANTHER" id="PTHR33269:SF17">
    <property type="entry name" value="NADH-UBIQUINONE OXIDOREDUCTASE CHAIN 6"/>
    <property type="match status" value="1"/>
</dbReference>
<evidence type="ECO:0000256" key="2">
    <source>
        <dbReference type="RuleBase" id="RU004429"/>
    </source>
</evidence>
<dbReference type="GO" id="GO:0008137">
    <property type="term" value="F:NADH dehydrogenase (ubiquinone) activity"/>
    <property type="evidence" value="ECO:0007669"/>
    <property type="project" value="UniProtKB-UniRule"/>
</dbReference>
<comment type="subcellular location">
    <subcellularLocation>
        <location evidence="2">Cell membrane</location>
        <topology evidence="2">Multi-pass membrane protein</topology>
    </subcellularLocation>
</comment>
<gene>
    <name evidence="3" type="ORF">AVDCRST_MAG11-4034</name>
</gene>